<protein>
    <submittedName>
        <fullName evidence="1">Uncharacterized protein</fullName>
    </submittedName>
</protein>
<dbReference type="Proteomes" id="UP000199673">
    <property type="component" value="Unassembled WGS sequence"/>
</dbReference>
<sequence>MQIITVRHNDFLLQIPSCPLDILDGYYSFTFIEHGRYKLGLILESSISKKPSKELKKDPSYLCYELKMLKELVVGLYLLNEQKDKFSRLTGKYTTEFLNKLSKDIYGKKHKLSESCLALTEDELLNPFKFLKKVSKAVSMTEWFEFFEQCEQNSLAFDYEPYWEGIEKQTACTYFLPKLHDLGYLIVSSEMPAT</sequence>
<dbReference type="AlphaFoldDB" id="A0A1I7BQH8"/>
<organism evidence="1 2">
    <name type="scientific">Algoriphagus locisalis</name>
    <dbReference type="NCBI Taxonomy" id="305507"/>
    <lineage>
        <taxon>Bacteria</taxon>
        <taxon>Pseudomonadati</taxon>
        <taxon>Bacteroidota</taxon>
        <taxon>Cytophagia</taxon>
        <taxon>Cytophagales</taxon>
        <taxon>Cyclobacteriaceae</taxon>
        <taxon>Algoriphagus</taxon>
    </lineage>
</organism>
<gene>
    <name evidence="1" type="ORF">SAMN04489724_2612</name>
</gene>
<keyword evidence="2" id="KW-1185">Reference proteome</keyword>
<name>A0A1I7BQH8_9BACT</name>
<dbReference type="EMBL" id="FPBF01000003">
    <property type="protein sequence ID" value="SFT89391.1"/>
    <property type="molecule type" value="Genomic_DNA"/>
</dbReference>
<dbReference type="OrthoDB" id="980500at2"/>
<proteinExistence type="predicted"/>
<accession>A0A1I7BQH8</accession>
<evidence type="ECO:0000313" key="2">
    <source>
        <dbReference type="Proteomes" id="UP000199673"/>
    </source>
</evidence>
<reference evidence="2" key="1">
    <citation type="submission" date="2016-10" db="EMBL/GenBank/DDBJ databases">
        <authorList>
            <person name="Varghese N."/>
            <person name="Submissions S."/>
        </authorList>
    </citation>
    <scope>NUCLEOTIDE SEQUENCE [LARGE SCALE GENOMIC DNA]</scope>
    <source>
        <strain evidence="2">DSM 23445</strain>
    </source>
</reference>
<evidence type="ECO:0000313" key="1">
    <source>
        <dbReference type="EMBL" id="SFT89391.1"/>
    </source>
</evidence>
<dbReference type="RefSeq" id="WP_091693725.1">
    <property type="nucleotide sequence ID" value="NZ_FPBF01000003.1"/>
</dbReference>